<comment type="similarity">
    <text evidence="1">Belongs to the PSMG1 family.</text>
</comment>
<dbReference type="OrthoDB" id="17536at2759"/>
<evidence type="ECO:0000313" key="5">
    <source>
        <dbReference type="RefSeq" id="XP_022291111.1"/>
    </source>
</evidence>
<evidence type="ECO:0000256" key="2">
    <source>
        <dbReference type="ARBA" id="ARBA00019180"/>
    </source>
</evidence>
<dbReference type="GeneID" id="111102590"/>
<gene>
    <name evidence="5" type="primary">LOC111102590</name>
    <name evidence="6" type="synonym">LOC111102649</name>
</gene>
<dbReference type="KEGG" id="cvn:111102649"/>
<dbReference type="GO" id="GO:0070628">
    <property type="term" value="F:proteasome binding"/>
    <property type="evidence" value="ECO:0007669"/>
    <property type="project" value="TreeGrafter"/>
</dbReference>
<dbReference type="KEGG" id="cvn:111102590"/>
<keyword evidence="4" id="KW-1185">Reference proteome</keyword>
<dbReference type="GO" id="GO:0080129">
    <property type="term" value="P:proteasome core complex assembly"/>
    <property type="evidence" value="ECO:0007669"/>
    <property type="project" value="TreeGrafter"/>
</dbReference>
<proteinExistence type="inferred from homology"/>
<dbReference type="PANTHER" id="PTHR15069:SF1">
    <property type="entry name" value="PROTEASOME ASSEMBLY CHAPERONE 1"/>
    <property type="match status" value="1"/>
</dbReference>
<name>A0A8B8AIM5_CRAVI</name>
<organism evidence="4 5">
    <name type="scientific">Crassostrea virginica</name>
    <name type="common">Eastern oyster</name>
    <dbReference type="NCBI Taxonomy" id="6565"/>
    <lineage>
        <taxon>Eukaryota</taxon>
        <taxon>Metazoa</taxon>
        <taxon>Spiralia</taxon>
        <taxon>Lophotrochozoa</taxon>
        <taxon>Mollusca</taxon>
        <taxon>Bivalvia</taxon>
        <taxon>Autobranchia</taxon>
        <taxon>Pteriomorphia</taxon>
        <taxon>Ostreida</taxon>
        <taxon>Ostreoidea</taxon>
        <taxon>Ostreidae</taxon>
        <taxon>Crassostrea</taxon>
    </lineage>
</organism>
<evidence type="ECO:0000256" key="1">
    <source>
        <dbReference type="ARBA" id="ARBA00005261"/>
    </source>
</evidence>
<dbReference type="InterPro" id="IPR016565">
    <property type="entry name" value="Proteasome_assmbl_chp_1"/>
</dbReference>
<sequence length="273" mass="30887">MATFFGEILPVISRAVDDDDDEESFESLETCIKIKWKKEAHEEMEMTKDKKLQVDAFVIAIGPAATGFTQTYITHKNYEIIGGLFCGMKEDDVNTFGQMSPTDKTCYIYRKCDYPSAMVCECNYDIRPEYASSFVNQLMSFLNLSDSHLVILSSAFTSEYKSEIPTSDMNPPFMRALKTAPFLGTPLAPYLEQPNVATGLPAQVLTYCHIHKIRAVLYVCYTDSIHLDFATLKTFQPLIQATPINVMHEENKKAGETLKKIVDLHTKHSTLYL</sequence>
<dbReference type="PANTHER" id="PTHR15069">
    <property type="entry name" value="PROTEASOME ASSEMBLY CHAPERONE 1"/>
    <property type="match status" value="1"/>
</dbReference>
<evidence type="ECO:0000313" key="4">
    <source>
        <dbReference type="Proteomes" id="UP000694844"/>
    </source>
</evidence>
<dbReference type="Proteomes" id="UP000694844">
    <property type="component" value="Chromosome 7"/>
</dbReference>
<dbReference type="RefSeq" id="XP_022291183.1">
    <property type="nucleotide sequence ID" value="XM_022435475.1"/>
</dbReference>
<protein>
    <recommendedName>
        <fullName evidence="2">Proteasome assembly chaperone 1</fullName>
    </recommendedName>
</protein>
<reference evidence="5 6" key="1">
    <citation type="submission" date="2025-04" db="UniProtKB">
        <authorList>
            <consortium name="RefSeq"/>
        </authorList>
    </citation>
    <scope>IDENTIFICATION</scope>
    <source>
        <tissue evidence="5 6">Whole sample</tissue>
    </source>
</reference>
<evidence type="ECO:0000256" key="3">
    <source>
        <dbReference type="ARBA" id="ARBA00023186"/>
    </source>
</evidence>
<accession>A0A8B8AIM5</accession>
<keyword evidence="3" id="KW-0143">Chaperone</keyword>
<dbReference type="Pfam" id="PF16094">
    <property type="entry name" value="PAC1"/>
    <property type="match status" value="1"/>
</dbReference>
<dbReference type="AlphaFoldDB" id="A0A8B8AIM5"/>
<evidence type="ECO:0000313" key="6">
    <source>
        <dbReference type="RefSeq" id="XP_022291183.1"/>
    </source>
</evidence>
<dbReference type="RefSeq" id="XP_022291111.1">
    <property type="nucleotide sequence ID" value="XM_022435403.1"/>
</dbReference>
<dbReference type="GO" id="GO:0005783">
    <property type="term" value="C:endoplasmic reticulum"/>
    <property type="evidence" value="ECO:0007669"/>
    <property type="project" value="InterPro"/>
</dbReference>